<dbReference type="Gene3D" id="2.60.200.30">
    <property type="entry name" value="Probable inorganic polyphosphate/atp-NAD kinase, domain 2"/>
    <property type="match status" value="1"/>
</dbReference>
<comment type="caution">
    <text evidence="5">The sequence shown here is derived from an EMBL/GenBank/DDBJ whole genome shotgun (WGS) entry which is preliminary data.</text>
</comment>
<dbReference type="InterPro" id="IPR017437">
    <property type="entry name" value="ATP-NAD_kinase_PpnK-typ_C"/>
</dbReference>
<dbReference type="AlphaFoldDB" id="A0A644UEA2"/>
<dbReference type="GO" id="GO:0019674">
    <property type="term" value="P:NAD+ metabolic process"/>
    <property type="evidence" value="ECO:0007669"/>
    <property type="project" value="InterPro"/>
</dbReference>
<evidence type="ECO:0000256" key="3">
    <source>
        <dbReference type="ARBA" id="ARBA00022857"/>
    </source>
</evidence>
<gene>
    <name evidence="5" type="primary">nadK_5</name>
    <name evidence="5" type="ORF">SDC9_23087</name>
</gene>
<evidence type="ECO:0000313" key="5">
    <source>
        <dbReference type="EMBL" id="MPL77234.1"/>
    </source>
</evidence>
<dbReference type="Gene3D" id="3.40.50.10330">
    <property type="entry name" value="Probable inorganic polyphosphate/atp-NAD kinase, domain 1"/>
    <property type="match status" value="1"/>
</dbReference>
<dbReference type="Pfam" id="PF01513">
    <property type="entry name" value="NAD_kinase"/>
    <property type="match status" value="1"/>
</dbReference>
<evidence type="ECO:0000256" key="1">
    <source>
        <dbReference type="ARBA" id="ARBA00022679"/>
    </source>
</evidence>
<keyword evidence="3" id="KW-0521">NADP</keyword>
<organism evidence="5">
    <name type="scientific">bioreactor metagenome</name>
    <dbReference type="NCBI Taxonomy" id="1076179"/>
    <lineage>
        <taxon>unclassified sequences</taxon>
        <taxon>metagenomes</taxon>
        <taxon>ecological metagenomes</taxon>
    </lineage>
</organism>
<accession>A0A644UEA2</accession>
<dbReference type="SUPFAM" id="SSF111331">
    <property type="entry name" value="NAD kinase/diacylglycerol kinase-like"/>
    <property type="match status" value="1"/>
</dbReference>
<protein>
    <submittedName>
        <fullName evidence="5">NAD kinase</fullName>
        <ecNumber evidence="5">2.7.1.23</ecNumber>
    </submittedName>
</protein>
<dbReference type="PANTHER" id="PTHR20275:SF0">
    <property type="entry name" value="NAD KINASE"/>
    <property type="match status" value="1"/>
</dbReference>
<keyword evidence="1 5" id="KW-0808">Transferase</keyword>
<sequence>MRVALYGRTPKQEDIIYVQSLISIIELSHEYILIHEAFYEKIIDKIVFAKPVKCFTIKEELIKEADILLSLGGDGTLLDTLPIVGNSQIPILGINIGHLGFLTSVGRDGISNLLEELKAEKYQTENHSILNVDDSRLNINNRFALNDICLRSAKAGDLLDISIYIDEEFLATYTADGVIITTPTGSTAYNMSAGGAIISPKSSCIGITPICPHNLTFRPIIIPDNSNIRLEVMESNENLLLYVDSQCVSALSPFSVEIKKADFKLKLIRMNNQSFFSAIRKKLMWGTYIRRG</sequence>
<evidence type="ECO:0000256" key="4">
    <source>
        <dbReference type="ARBA" id="ARBA00023027"/>
    </source>
</evidence>
<name>A0A644UEA2_9ZZZZ</name>
<dbReference type="HAMAP" id="MF_00361">
    <property type="entry name" value="NAD_kinase"/>
    <property type="match status" value="1"/>
</dbReference>
<proteinExistence type="inferred from homology"/>
<dbReference type="PANTHER" id="PTHR20275">
    <property type="entry name" value="NAD KINASE"/>
    <property type="match status" value="1"/>
</dbReference>
<reference evidence="5" key="1">
    <citation type="submission" date="2019-08" db="EMBL/GenBank/DDBJ databases">
        <authorList>
            <person name="Kucharzyk K."/>
            <person name="Murdoch R.W."/>
            <person name="Higgins S."/>
            <person name="Loffler F."/>
        </authorList>
    </citation>
    <scope>NUCLEOTIDE SEQUENCE</scope>
</reference>
<dbReference type="InterPro" id="IPR002504">
    <property type="entry name" value="NADK"/>
</dbReference>
<dbReference type="EMBL" id="VSSQ01000105">
    <property type="protein sequence ID" value="MPL77234.1"/>
    <property type="molecule type" value="Genomic_DNA"/>
</dbReference>
<dbReference type="GO" id="GO:0003951">
    <property type="term" value="F:NAD+ kinase activity"/>
    <property type="evidence" value="ECO:0007669"/>
    <property type="project" value="UniProtKB-EC"/>
</dbReference>
<dbReference type="GO" id="GO:0006741">
    <property type="term" value="P:NADP+ biosynthetic process"/>
    <property type="evidence" value="ECO:0007669"/>
    <property type="project" value="InterPro"/>
</dbReference>
<dbReference type="InterPro" id="IPR016064">
    <property type="entry name" value="NAD/diacylglycerol_kinase_sf"/>
</dbReference>
<evidence type="ECO:0000256" key="2">
    <source>
        <dbReference type="ARBA" id="ARBA00022777"/>
    </source>
</evidence>
<dbReference type="InterPro" id="IPR017438">
    <property type="entry name" value="ATP-NAD_kinase_N"/>
</dbReference>
<keyword evidence="4" id="KW-0520">NAD</keyword>
<keyword evidence="2 5" id="KW-0418">Kinase</keyword>
<dbReference type="EC" id="2.7.1.23" evidence="5"/>
<dbReference type="Pfam" id="PF20143">
    <property type="entry name" value="NAD_kinase_C"/>
    <property type="match status" value="1"/>
</dbReference>